<accession>A0A4R2N6A4</accession>
<dbReference type="NCBIfam" id="NF002486">
    <property type="entry name" value="PRK01752.1"/>
    <property type="match status" value="1"/>
</dbReference>
<dbReference type="InterPro" id="IPR032710">
    <property type="entry name" value="NTF2-like_dom_sf"/>
</dbReference>
<dbReference type="SUPFAM" id="SSF103642">
    <property type="entry name" value="Sec-C motif"/>
    <property type="match status" value="1"/>
</dbReference>
<proteinExistence type="inferred from homology"/>
<evidence type="ECO:0000256" key="2">
    <source>
        <dbReference type="HAMAP-Rule" id="MF_00612"/>
    </source>
</evidence>
<dbReference type="AlphaFoldDB" id="A0A4R2N6A4"/>
<organism evidence="4 5">
    <name type="scientific">Nicoletella semolina</name>
    <dbReference type="NCBI Taxonomy" id="271160"/>
    <lineage>
        <taxon>Bacteria</taxon>
        <taxon>Pseudomonadati</taxon>
        <taxon>Pseudomonadota</taxon>
        <taxon>Gammaproteobacteria</taxon>
        <taxon>Pasteurellales</taxon>
        <taxon>Pasteurellaceae</taxon>
        <taxon>Nicoletella</taxon>
    </lineage>
</organism>
<dbReference type="SUPFAM" id="SSF54427">
    <property type="entry name" value="NTF2-like"/>
    <property type="match status" value="1"/>
</dbReference>
<evidence type="ECO:0000313" key="4">
    <source>
        <dbReference type="EMBL" id="TCP16351.1"/>
    </source>
</evidence>
<reference evidence="4 5" key="1">
    <citation type="submission" date="2019-03" db="EMBL/GenBank/DDBJ databases">
        <title>Genomic Encyclopedia of Type Strains, Phase IV (KMG-IV): sequencing the most valuable type-strain genomes for metagenomic binning, comparative biology and taxonomic classification.</title>
        <authorList>
            <person name="Goeker M."/>
        </authorList>
    </citation>
    <scope>NUCLEOTIDE SEQUENCE [LARGE SCALE GENOMIC DNA]</scope>
    <source>
        <strain evidence="4 5">DSM 16380</strain>
    </source>
</reference>
<dbReference type="HAMAP" id="MF_00612">
    <property type="entry name" value="UPF0225"/>
    <property type="match status" value="1"/>
</dbReference>
<name>A0A4R2N6A4_9PAST</name>
<dbReference type="InterPro" id="IPR048469">
    <property type="entry name" value="YchJ-like_M"/>
</dbReference>
<dbReference type="Proteomes" id="UP000295537">
    <property type="component" value="Unassembled WGS sequence"/>
</dbReference>
<dbReference type="Pfam" id="PF02810">
    <property type="entry name" value="SEC-C"/>
    <property type="match status" value="2"/>
</dbReference>
<dbReference type="Pfam" id="PF17775">
    <property type="entry name" value="YchJ_M-like"/>
    <property type="match status" value="1"/>
</dbReference>
<dbReference type="RefSeq" id="WP_132501782.1">
    <property type="nucleotide sequence ID" value="NZ_LVXA01000001.1"/>
</dbReference>
<protein>
    <recommendedName>
        <fullName evidence="2">UPF0225 protein EV693_11224</fullName>
    </recommendedName>
</protein>
<comment type="caution">
    <text evidence="4">The sequence shown here is derived from an EMBL/GenBank/DDBJ whole genome shotgun (WGS) entry which is preliminary data.</text>
</comment>
<evidence type="ECO:0000313" key="5">
    <source>
        <dbReference type="Proteomes" id="UP000295537"/>
    </source>
</evidence>
<dbReference type="InterPro" id="IPR004027">
    <property type="entry name" value="SEC_C_motif"/>
</dbReference>
<dbReference type="Gene3D" id="3.10.450.50">
    <property type="match status" value="1"/>
</dbReference>
<dbReference type="PANTHER" id="PTHR33747">
    <property type="entry name" value="UPF0225 PROTEIN SCO1677"/>
    <property type="match status" value="1"/>
</dbReference>
<evidence type="ECO:0000259" key="3">
    <source>
        <dbReference type="Pfam" id="PF17775"/>
    </source>
</evidence>
<dbReference type="InterPro" id="IPR023006">
    <property type="entry name" value="YchJ-like"/>
</dbReference>
<evidence type="ECO:0000256" key="1">
    <source>
        <dbReference type="ARBA" id="ARBA00010839"/>
    </source>
</evidence>
<dbReference type="OrthoDB" id="21421at2"/>
<comment type="similarity">
    <text evidence="1 2">Belongs to the UPF0225 family.</text>
</comment>
<feature type="domain" description="YchJ-like middle NTF2-like" evidence="3">
    <location>
        <begin position="29"/>
        <end position="126"/>
    </location>
</feature>
<sequence>MSSLCPCQSQKQYADCCQPYHLGEAIPQTAEKLMRSRYSAYTLVNIPYIIATTLPAQQLYLNLREMQHWAENTQWDGLEIIEHRPHVSKCHSIVEFNAFFVNNGERQIHHEISLFVYLKNRWYFVDPNTPKLSNKQPCFCGSKQKFKHCCGIL</sequence>
<gene>
    <name evidence="4" type="ORF">EV693_11224</name>
</gene>
<dbReference type="EMBL" id="SLXJ01000012">
    <property type="protein sequence ID" value="TCP16351.1"/>
    <property type="molecule type" value="Genomic_DNA"/>
</dbReference>
<dbReference type="PANTHER" id="PTHR33747:SF1">
    <property type="entry name" value="ADENYLATE CYCLASE-ASSOCIATED CAP C-TERMINAL DOMAIN-CONTAINING PROTEIN"/>
    <property type="match status" value="1"/>
</dbReference>
<keyword evidence="5" id="KW-1185">Reference proteome</keyword>